<dbReference type="InterPro" id="IPR001283">
    <property type="entry name" value="CRISP-related"/>
</dbReference>
<evidence type="ECO:0000256" key="3">
    <source>
        <dbReference type="SAM" id="SignalP"/>
    </source>
</evidence>
<dbReference type="CDD" id="cd05380">
    <property type="entry name" value="CAP_euk"/>
    <property type="match status" value="1"/>
</dbReference>
<dbReference type="PROSITE" id="PS01009">
    <property type="entry name" value="CRISP_1"/>
    <property type="match status" value="1"/>
</dbReference>
<protein>
    <recommendedName>
        <fullName evidence="4">SCP domain-containing protein</fullName>
    </recommendedName>
</protein>
<dbReference type="InterPro" id="IPR018244">
    <property type="entry name" value="Allrgn_V5/Tpx1_CS"/>
</dbReference>
<comment type="subcellular location">
    <subcellularLocation>
        <location evidence="1">Secreted</location>
    </subcellularLocation>
</comment>
<evidence type="ECO:0000313" key="5">
    <source>
        <dbReference type="EMBL" id="KAF2902257.1"/>
    </source>
</evidence>
<dbReference type="PRINTS" id="PR00838">
    <property type="entry name" value="V5ALLERGEN"/>
</dbReference>
<dbReference type="PRINTS" id="PR00837">
    <property type="entry name" value="V5TPXLIKE"/>
</dbReference>
<name>A0A8K0DFP0_IGNLU</name>
<dbReference type="Proteomes" id="UP000801492">
    <property type="component" value="Unassembled WGS sequence"/>
</dbReference>
<keyword evidence="6" id="KW-1185">Reference proteome</keyword>
<accession>A0A8K0DFP0</accession>
<dbReference type="SMART" id="SM00198">
    <property type="entry name" value="SCP"/>
    <property type="match status" value="1"/>
</dbReference>
<proteinExistence type="predicted"/>
<dbReference type="InterPro" id="IPR014044">
    <property type="entry name" value="CAP_dom"/>
</dbReference>
<sequence>MLKYYFLLISISHGAIAHYFCDFPCGKEHTVCKRDPCYVSKACGANASSLGLDDEGRQWILDLHNNYRNNIALGKDTTGGNGQASNMLALNYDRELEFVAQCWSNACAETGNSHDTCRTTKKFRYVGQNMYSSGSSVSIDFSDKKFLTNAVEAWYSEIKMSNGGEIDSYKDSSGSIGHFTQVVWAETSHVGCGRTFYMSQNNFFSVYIYCNYGSGGNVVGTPVYRRGQPCSNCGRRKCNSKYTGLCGAVNKLSSDDWDSPFRMAGSRLQTSIYTTLILIITLLFL</sequence>
<dbReference type="InterPro" id="IPR002413">
    <property type="entry name" value="V5_allergen-like"/>
</dbReference>
<feature type="signal peptide" evidence="3">
    <location>
        <begin position="1"/>
        <end position="17"/>
    </location>
</feature>
<keyword evidence="2" id="KW-0964">Secreted</keyword>
<dbReference type="GO" id="GO:0005576">
    <property type="term" value="C:extracellular region"/>
    <property type="evidence" value="ECO:0007669"/>
    <property type="project" value="UniProtKB-SubCell"/>
</dbReference>
<feature type="domain" description="SCP" evidence="4">
    <location>
        <begin position="55"/>
        <end position="220"/>
    </location>
</feature>
<dbReference type="SUPFAM" id="SSF55797">
    <property type="entry name" value="PR-1-like"/>
    <property type="match status" value="1"/>
</dbReference>
<dbReference type="Pfam" id="PF00188">
    <property type="entry name" value="CAP"/>
    <property type="match status" value="1"/>
</dbReference>
<dbReference type="Gene3D" id="3.40.33.10">
    <property type="entry name" value="CAP"/>
    <property type="match status" value="1"/>
</dbReference>
<evidence type="ECO:0000259" key="4">
    <source>
        <dbReference type="SMART" id="SM00198"/>
    </source>
</evidence>
<keyword evidence="3" id="KW-0732">Signal</keyword>
<feature type="chain" id="PRO_5035468841" description="SCP domain-containing protein" evidence="3">
    <location>
        <begin position="18"/>
        <end position="285"/>
    </location>
</feature>
<organism evidence="5 6">
    <name type="scientific">Ignelater luminosus</name>
    <name type="common">Cucubano</name>
    <name type="synonym">Pyrophorus luminosus</name>
    <dbReference type="NCBI Taxonomy" id="2038154"/>
    <lineage>
        <taxon>Eukaryota</taxon>
        <taxon>Metazoa</taxon>
        <taxon>Ecdysozoa</taxon>
        <taxon>Arthropoda</taxon>
        <taxon>Hexapoda</taxon>
        <taxon>Insecta</taxon>
        <taxon>Pterygota</taxon>
        <taxon>Neoptera</taxon>
        <taxon>Endopterygota</taxon>
        <taxon>Coleoptera</taxon>
        <taxon>Polyphaga</taxon>
        <taxon>Elateriformia</taxon>
        <taxon>Elateroidea</taxon>
        <taxon>Elateridae</taxon>
        <taxon>Agrypninae</taxon>
        <taxon>Pyrophorini</taxon>
        <taxon>Ignelater</taxon>
    </lineage>
</organism>
<gene>
    <name evidence="5" type="ORF">ILUMI_03932</name>
</gene>
<comment type="caution">
    <text evidence="5">The sequence shown here is derived from an EMBL/GenBank/DDBJ whole genome shotgun (WGS) entry which is preliminary data.</text>
</comment>
<dbReference type="InterPro" id="IPR035940">
    <property type="entry name" value="CAP_sf"/>
</dbReference>
<evidence type="ECO:0000256" key="1">
    <source>
        <dbReference type="ARBA" id="ARBA00004613"/>
    </source>
</evidence>
<evidence type="ECO:0000256" key="2">
    <source>
        <dbReference type="ARBA" id="ARBA00022525"/>
    </source>
</evidence>
<dbReference type="AlphaFoldDB" id="A0A8K0DFP0"/>
<dbReference type="EMBL" id="VTPC01001353">
    <property type="protein sequence ID" value="KAF2902257.1"/>
    <property type="molecule type" value="Genomic_DNA"/>
</dbReference>
<reference evidence="5" key="1">
    <citation type="submission" date="2019-08" db="EMBL/GenBank/DDBJ databases">
        <title>The genome of the North American firefly Photinus pyralis.</title>
        <authorList>
            <consortium name="Photinus pyralis genome working group"/>
            <person name="Fallon T.R."/>
            <person name="Sander Lower S.E."/>
            <person name="Weng J.-K."/>
        </authorList>
    </citation>
    <scope>NUCLEOTIDE SEQUENCE</scope>
    <source>
        <strain evidence="5">TRF0915ILg1</strain>
        <tissue evidence="5">Whole body</tissue>
    </source>
</reference>
<dbReference type="PANTHER" id="PTHR10334">
    <property type="entry name" value="CYSTEINE-RICH SECRETORY PROTEIN-RELATED"/>
    <property type="match status" value="1"/>
</dbReference>
<dbReference type="OrthoDB" id="414826at2759"/>
<evidence type="ECO:0000313" key="6">
    <source>
        <dbReference type="Proteomes" id="UP000801492"/>
    </source>
</evidence>